<sequence>MNTANLQLEGLYAALAAIIGTLQQKGVLSQEEIERCLQDAEESTARDRPHELSPAHIDAIRFPFRYLRAASKGEGAGSFAAITAQIGMTKDDTNRG</sequence>
<comment type="caution">
    <text evidence="1">The sequence shown here is derived from an EMBL/GenBank/DDBJ whole genome shotgun (WGS) entry which is preliminary data.</text>
</comment>
<dbReference type="RefSeq" id="WP_319843548.1">
    <property type="nucleotide sequence ID" value="NZ_JAXAFJ010000002.1"/>
</dbReference>
<evidence type="ECO:0000313" key="1">
    <source>
        <dbReference type="EMBL" id="MDX6805432.1"/>
    </source>
</evidence>
<keyword evidence="2" id="KW-1185">Reference proteome</keyword>
<organism evidence="1 2">
    <name type="scientific">Terrihabitans rhizophilus</name>
    <dbReference type="NCBI Taxonomy" id="3092662"/>
    <lineage>
        <taxon>Bacteria</taxon>
        <taxon>Pseudomonadati</taxon>
        <taxon>Pseudomonadota</taxon>
        <taxon>Alphaproteobacteria</taxon>
        <taxon>Hyphomicrobiales</taxon>
        <taxon>Terrihabitans</taxon>
    </lineage>
</organism>
<dbReference type="Proteomes" id="UP001274321">
    <property type="component" value="Unassembled WGS sequence"/>
</dbReference>
<proteinExistence type="predicted"/>
<protein>
    <submittedName>
        <fullName evidence="1">Uncharacterized protein</fullName>
    </submittedName>
</protein>
<reference evidence="1 2" key="1">
    <citation type="submission" date="2023-11" db="EMBL/GenBank/DDBJ databases">
        <authorList>
            <person name="Bao R."/>
        </authorList>
    </citation>
    <scope>NUCLEOTIDE SEQUENCE [LARGE SCALE GENOMIC DNA]</scope>
    <source>
        <strain evidence="1 2">PJ23</strain>
    </source>
</reference>
<accession>A0ABU4RKR8</accession>
<evidence type="ECO:0000313" key="2">
    <source>
        <dbReference type="Proteomes" id="UP001274321"/>
    </source>
</evidence>
<gene>
    <name evidence="1" type="ORF">SCD90_05085</name>
</gene>
<dbReference type="EMBL" id="JAXAFJ010000002">
    <property type="protein sequence ID" value="MDX6805432.1"/>
    <property type="molecule type" value="Genomic_DNA"/>
</dbReference>
<name>A0ABU4RKR8_9HYPH</name>